<dbReference type="STRING" id="1965070.A0A443RFK9"/>
<gene>
    <name evidence="7" type="ORF">B4U79_00618</name>
</gene>
<dbReference type="SMART" id="SM00320">
    <property type="entry name" value="WD40"/>
    <property type="match status" value="5"/>
</dbReference>
<organism evidence="7 8">
    <name type="scientific">Dinothrombium tinctorium</name>
    <dbReference type="NCBI Taxonomy" id="1965070"/>
    <lineage>
        <taxon>Eukaryota</taxon>
        <taxon>Metazoa</taxon>
        <taxon>Ecdysozoa</taxon>
        <taxon>Arthropoda</taxon>
        <taxon>Chelicerata</taxon>
        <taxon>Arachnida</taxon>
        <taxon>Acari</taxon>
        <taxon>Acariformes</taxon>
        <taxon>Trombidiformes</taxon>
        <taxon>Prostigmata</taxon>
        <taxon>Anystina</taxon>
        <taxon>Parasitengona</taxon>
        <taxon>Trombidioidea</taxon>
        <taxon>Trombidiidae</taxon>
        <taxon>Dinothrombium</taxon>
    </lineage>
</organism>
<reference evidence="7 8" key="1">
    <citation type="journal article" date="2018" name="Gigascience">
        <title>Genomes of trombidid mites reveal novel predicted allergens and laterally-transferred genes associated with secondary metabolism.</title>
        <authorList>
            <person name="Dong X."/>
            <person name="Chaisiri K."/>
            <person name="Xia D."/>
            <person name="Armstrong S.D."/>
            <person name="Fang Y."/>
            <person name="Donnelly M.J."/>
            <person name="Kadowaki T."/>
            <person name="McGarry J.W."/>
            <person name="Darby A.C."/>
            <person name="Makepeace B.L."/>
        </authorList>
    </citation>
    <scope>NUCLEOTIDE SEQUENCE [LARGE SCALE GENOMIC DNA]</scope>
    <source>
        <strain evidence="7">UoL-WK</strain>
    </source>
</reference>
<comment type="caution">
    <text evidence="7">The sequence shown here is derived from an EMBL/GenBank/DDBJ whole genome shotgun (WGS) entry which is preliminary data.</text>
</comment>
<dbReference type="InterPro" id="IPR001680">
    <property type="entry name" value="WD40_rpt"/>
</dbReference>
<keyword evidence="4" id="KW-0833">Ubl conjugation pathway</keyword>
<dbReference type="OrthoDB" id="1898560at2759"/>
<dbReference type="InterPro" id="IPR019775">
    <property type="entry name" value="WD40_repeat_CS"/>
</dbReference>
<dbReference type="SUPFAM" id="SSF50978">
    <property type="entry name" value="WD40 repeat-like"/>
    <property type="match status" value="1"/>
</dbReference>
<dbReference type="InterPro" id="IPR015943">
    <property type="entry name" value="WD40/YVTN_repeat-like_dom_sf"/>
</dbReference>
<dbReference type="PANTHER" id="PTHR22852:SF0">
    <property type="entry name" value="DENTICLELESS PROTEIN HOMOLOG"/>
    <property type="match status" value="1"/>
</dbReference>
<sequence length="478" mass="54580">MSFSSFLFQRELGFKPNSSYFDILLDKYKLNNIYSFEDQFNDVSSPLSLSTNSESLAVVTEYGNISLLTKKELKKVQIWQGHNNAIFDVKWRINYDNHILTASGDQSVALWDIFTYKKIFQVEGAHKSSIKSISFGDENKFVSGARDGIIKIWDIRSPNVNEITSIVDAHKSSYVKRSNSKHSRSNPLNSVTCVLFVPQSNFIYSGGANDATIKLWDIRKLSVKGKCKPVKLLPYLGTSYTSAHGFTSLALDSRNRLFGSCTDHCIYCFYPNDESSAIRHIGHQVNNYTKIRVFQDKYLISGSTDGNVYIWSLLGKNHRGLIWPYCTFPHGIDEVTAVDCDYTNFSIYSCSDDLTVKQWQIQPLRDANFSTLSDSEVKAQKFKCKDGVVLKESQIERKLSTITPKMTPTPQPLSLITNWFQKQKDEMTPTNAKVPRLANSTPKKVFSKENRSKSKRIEMSRKLLFQRNRKISDYLVHL</sequence>
<dbReference type="PRINTS" id="PR00320">
    <property type="entry name" value="GPROTEINBRPT"/>
</dbReference>
<keyword evidence="2 6" id="KW-0853">WD repeat</keyword>
<comment type="pathway">
    <text evidence="1">Protein modification; protein ubiquitination.</text>
</comment>
<dbReference type="Gene3D" id="2.130.10.10">
    <property type="entry name" value="YVTN repeat-like/Quinoprotein amine dehydrogenase"/>
    <property type="match status" value="2"/>
</dbReference>
<dbReference type="PANTHER" id="PTHR22852">
    <property type="entry name" value="LETHAL 2 DENTICLELESS PROTEIN RETINOIC ACID-REGULATED NUCLEAR MATRIX-ASSOCIATED PROTEIN"/>
    <property type="match status" value="1"/>
</dbReference>
<name>A0A443RFK9_9ACAR</name>
<dbReference type="GO" id="GO:0043161">
    <property type="term" value="P:proteasome-mediated ubiquitin-dependent protein catabolic process"/>
    <property type="evidence" value="ECO:0007669"/>
    <property type="project" value="TreeGrafter"/>
</dbReference>
<evidence type="ECO:0000256" key="5">
    <source>
        <dbReference type="ARBA" id="ARBA00038344"/>
    </source>
</evidence>
<dbReference type="Proteomes" id="UP000285301">
    <property type="component" value="Unassembled WGS sequence"/>
</dbReference>
<proteinExistence type="inferred from homology"/>
<dbReference type="InterPro" id="IPR020472">
    <property type="entry name" value="WD40_PAC1"/>
</dbReference>
<feature type="repeat" description="WD" evidence="6">
    <location>
        <begin position="298"/>
        <end position="313"/>
    </location>
</feature>
<dbReference type="Pfam" id="PF00400">
    <property type="entry name" value="WD40"/>
    <property type="match status" value="5"/>
</dbReference>
<dbReference type="PROSITE" id="PS50082">
    <property type="entry name" value="WD_REPEATS_2"/>
    <property type="match status" value="3"/>
</dbReference>
<keyword evidence="8" id="KW-1185">Reference proteome</keyword>
<evidence type="ECO:0000313" key="7">
    <source>
        <dbReference type="EMBL" id="RWS14027.1"/>
    </source>
</evidence>
<dbReference type="PROSITE" id="PS00678">
    <property type="entry name" value="WD_REPEATS_1"/>
    <property type="match status" value="1"/>
</dbReference>
<feature type="repeat" description="WD" evidence="6">
    <location>
        <begin position="79"/>
        <end position="121"/>
    </location>
</feature>
<keyword evidence="3" id="KW-0677">Repeat</keyword>
<evidence type="ECO:0000313" key="8">
    <source>
        <dbReference type="Proteomes" id="UP000285301"/>
    </source>
</evidence>
<evidence type="ECO:0000256" key="2">
    <source>
        <dbReference type="ARBA" id="ARBA00022574"/>
    </source>
</evidence>
<dbReference type="GO" id="GO:0005634">
    <property type="term" value="C:nucleus"/>
    <property type="evidence" value="ECO:0007669"/>
    <property type="project" value="TreeGrafter"/>
</dbReference>
<dbReference type="InterPro" id="IPR036322">
    <property type="entry name" value="WD40_repeat_dom_sf"/>
</dbReference>
<dbReference type="InterPro" id="IPR051865">
    <property type="entry name" value="WD-repeat_CDT2_adapter"/>
</dbReference>
<comment type="similarity">
    <text evidence="5">Belongs to the WD repeat cdt2 family.</text>
</comment>
<dbReference type="GO" id="GO:0030674">
    <property type="term" value="F:protein-macromolecule adaptor activity"/>
    <property type="evidence" value="ECO:0007669"/>
    <property type="project" value="TreeGrafter"/>
</dbReference>
<feature type="repeat" description="WD" evidence="6">
    <location>
        <begin position="123"/>
        <end position="163"/>
    </location>
</feature>
<dbReference type="PROSITE" id="PS50294">
    <property type="entry name" value="WD_REPEATS_REGION"/>
    <property type="match status" value="2"/>
</dbReference>
<evidence type="ECO:0000256" key="3">
    <source>
        <dbReference type="ARBA" id="ARBA00022737"/>
    </source>
</evidence>
<accession>A0A443RFK9</accession>
<evidence type="ECO:0000256" key="4">
    <source>
        <dbReference type="ARBA" id="ARBA00022786"/>
    </source>
</evidence>
<dbReference type="AlphaFoldDB" id="A0A443RFK9"/>
<dbReference type="EMBL" id="NCKU01000818">
    <property type="protein sequence ID" value="RWS14027.1"/>
    <property type="molecule type" value="Genomic_DNA"/>
</dbReference>
<evidence type="ECO:0000256" key="6">
    <source>
        <dbReference type="PROSITE-ProRule" id="PRU00221"/>
    </source>
</evidence>
<protein>
    <submittedName>
        <fullName evidence="7">Denticleless protein-like protein</fullName>
    </submittedName>
</protein>
<evidence type="ECO:0000256" key="1">
    <source>
        <dbReference type="ARBA" id="ARBA00004906"/>
    </source>
</evidence>